<name>A0A7S1NE35_9EUGL</name>
<feature type="compositionally biased region" description="Polar residues" evidence="1">
    <location>
        <begin position="1"/>
        <end position="21"/>
    </location>
</feature>
<feature type="region of interest" description="Disordered" evidence="1">
    <location>
        <begin position="1"/>
        <end position="29"/>
    </location>
</feature>
<accession>A0A7S1NE35</accession>
<sequence length="104" mass="11832">MGPLVQQPQEYSASFATTSTEEPAPTDRGTKSLSVLLHICMSSHLIPHHLDISVLRLSYISMGRLCVLGRLLEDHKCKNVIHFRPWFAPVRMFWAPSWGRNMVT</sequence>
<evidence type="ECO:0000256" key="1">
    <source>
        <dbReference type="SAM" id="MobiDB-lite"/>
    </source>
</evidence>
<dbReference type="AlphaFoldDB" id="A0A7S1NE35"/>
<reference evidence="2" key="1">
    <citation type="submission" date="2021-01" db="EMBL/GenBank/DDBJ databases">
        <authorList>
            <person name="Corre E."/>
            <person name="Pelletier E."/>
            <person name="Niang G."/>
            <person name="Scheremetjew M."/>
            <person name="Finn R."/>
            <person name="Kale V."/>
            <person name="Holt S."/>
            <person name="Cochrane G."/>
            <person name="Meng A."/>
            <person name="Brown T."/>
            <person name="Cohen L."/>
        </authorList>
    </citation>
    <scope>NUCLEOTIDE SEQUENCE</scope>
    <source>
        <strain evidence="2">NIES-381</strain>
    </source>
</reference>
<gene>
    <name evidence="2" type="ORF">EGYM00392_LOCUS26224</name>
</gene>
<protein>
    <submittedName>
        <fullName evidence="2">Uncharacterized protein</fullName>
    </submittedName>
</protein>
<evidence type="ECO:0000313" key="2">
    <source>
        <dbReference type="EMBL" id="CAD9015118.1"/>
    </source>
</evidence>
<organism evidence="2">
    <name type="scientific">Eutreptiella gymnastica</name>
    <dbReference type="NCBI Taxonomy" id="73025"/>
    <lineage>
        <taxon>Eukaryota</taxon>
        <taxon>Discoba</taxon>
        <taxon>Euglenozoa</taxon>
        <taxon>Euglenida</taxon>
        <taxon>Spirocuta</taxon>
        <taxon>Euglenophyceae</taxon>
        <taxon>Eutreptiales</taxon>
        <taxon>Eutreptiaceae</taxon>
        <taxon>Eutreptiella</taxon>
    </lineage>
</organism>
<proteinExistence type="predicted"/>
<dbReference type="EMBL" id="HBGA01070083">
    <property type="protein sequence ID" value="CAD9015118.1"/>
    <property type="molecule type" value="Transcribed_RNA"/>
</dbReference>